<proteinExistence type="inferred from homology"/>
<keyword evidence="3" id="KW-0378">Hydrolase</keyword>
<evidence type="ECO:0000256" key="2">
    <source>
        <dbReference type="RuleBase" id="RU000411"/>
    </source>
</evidence>
<dbReference type="CDD" id="cd19605">
    <property type="entry name" value="serpin_protozoa"/>
    <property type="match status" value="1"/>
</dbReference>
<protein>
    <submittedName>
        <fullName evidence="3">Serine protease</fullName>
    </submittedName>
</protein>
<accession>A0A1D3CTY3</accession>
<keyword evidence="4" id="KW-1185">Reference proteome</keyword>
<dbReference type="AlphaFoldDB" id="A0A1D3CTY3"/>
<evidence type="ECO:0000313" key="4">
    <source>
        <dbReference type="Proteomes" id="UP000095192"/>
    </source>
</evidence>
<dbReference type="InterPro" id="IPR023796">
    <property type="entry name" value="Serpin_dom"/>
</dbReference>
<dbReference type="EMBL" id="JROU02001983">
    <property type="protein sequence ID" value="OEH74646.1"/>
    <property type="molecule type" value="Genomic_DNA"/>
</dbReference>
<evidence type="ECO:0000313" key="3">
    <source>
        <dbReference type="EMBL" id="OEH74646.1"/>
    </source>
</evidence>
<gene>
    <name evidence="3" type="ORF">cyc_02001</name>
</gene>
<dbReference type="InterPro" id="IPR023795">
    <property type="entry name" value="Serpin_CS"/>
</dbReference>
<dbReference type="InterPro" id="IPR042185">
    <property type="entry name" value="Serpin_sf_2"/>
</dbReference>
<dbReference type="InterPro" id="IPR036186">
    <property type="entry name" value="Serpin_sf"/>
</dbReference>
<dbReference type="GO" id="GO:0005615">
    <property type="term" value="C:extracellular space"/>
    <property type="evidence" value="ECO:0007669"/>
    <property type="project" value="InterPro"/>
</dbReference>
<evidence type="ECO:0000256" key="1">
    <source>
        <dbReference type="ARBA" id="ARBA00009500"/>
    </source>
</evidence>
<comment type="similarity">
    <text evidence="1 2">Belongs to the serpin family.</text>
</comment>
<dbReference type="VEuPathDB" id="ToxoDB:cyc_02001"/>
<comment type="caution">
    <text evidence="3">The sequence shown here is derived from an EMBL/GenBank/DDBJ whole genome shotgun (WGS) entry which is preliminary data.</text>
</comment>
<dbReference type="GO" id="GO:0004867">
    <property type="term" value="F:serine-type endopeptidase inhibitor activity"/>
    <property type="evidence" value="ECO:0007669"/>
    <property type="project" value="InterPro"/>
</dbReference>
<dbReference type="Gene3D" id="3.30.497.10">
    <property type="entry name" value="Antithrombin, subunit I, domain 2"/>
    <property type="match status" value="1"/>
</dbReference>
<dbReference type="VEuPathDB" id="ToxoDB:LOC34618913"/>
<sequence>MALLSKLSSICFTAVLAASLYPNMATPAVASMDPSQVTVEQLYGQIAGPSVEENPNFVFSPLSIFTVFHAAQRGAAGETRRQMDALVGPNESFDIPELEQSNRAGGAVVADVANRLYVHPGLEHNEHFVRFQRELEREKHSAEVIDFDDSAAAAKKINSFVADATRDHIKRLVDPSSLGPQTRLVLINALYFKAPWLTQFQDHATSRDVFFAHSGPQKVFFMNGTLTKDPLLISMQKEVLALGLPYADPRLRLYIFMPENLQEFEQQIVKSPKVIEDLIDNMESHAIAGLSEELHISMPRFKLSAEDNKIDLIELFASMGATDMFDMDKADFSGITGGRDLCVSSFVHQADIDVNEEGTEATAATAMAMMLRMMAMPKTPINVVLNKPFIFQLRFIDEGVNLNLFSGRIADPSTAQ</sequence>
<dbReference type="GO" id="GO:0008233">
    <property type="term" value="F:peptidase activity"/>
    <property type="evidence" value="ECO:0007669"/>
    <property type="project" value="UniProtKB-KW"/>
</dbReference>
<dbReference type="GO" id="GO:0006508">
    <property type="term" value="P:proteolysis"/>
    <property type="evidence" value="ECO:0007669"/>
    <property type="project" value="UniProtKB-KW"/>
</dbReference>
<dbReference type="PROSITE" id="PS00284">
    <property type="entry name" value="SERPIN"/>
    <property type="match status" value="1"/>
</dbReference>
<name>A0A1D3CTY3_9EIME</name>
<keyword evidence="3" id="KW-0645">Protease</keyword>
<dbReference type="Proteomes" id="UP000095192">
    <property type="component" value="Unassembled WGS sequence"/>
</dbReference>
<reference evidence="3 4" key="1">
    <citation type="journal article" date="2016" name="BMC Genomics">
        <title>Comparative genomics reveals Cyclospora cayetanensis possesses coccidia-like metabolism and invasion components but unique surface antigens.</title>
        <authorList>
            <person name="Liu S."/>
            <person name="Wang L."/>
            <person name="Zheng H."/>
            <person name="Xu Z."/>
            <person name="Roellig D.M."/>
            <person name="Li N."/>
            <person name="Frace M.A."/>
            <person name="Tang K."/>
            <person name="Arrowood M.J."/>
            <person name="Moss D.M."/>
            <person name="Zhang L."/>
            <person name="Feng Y."/>
            <person name="Xiao L."/>
        </authorList>
    </citation>
    <scope>NUCLEOTIDE SEQUENCE [LARGE SCALE GENOMIC DNA]</scope>
    <source>
        <strain evidence="3 4">CHN_HEN01</strain>
    </source>
</reference>
<dbReference type="PANTHER" id="PTHR11461:SF211">
    <property type="entry name" value="GH10112P-RELATED"/>
    <property type="match status" value="1"/>
</dbReference>
<dbReference type="SUPFAM" id="SSF56574">
    <property type="entry name" value="Serpins"/>
    <property type="match status" value="1"/>
</dbReference>
<dbReference type="Gene3D" id="2.30.39.10">
    <property type="entry name" value="Alpha-1-antitrypsin, domain 1"/>
    <property type="match status" value="1"/>
</dbReference>
<dbReference type="InterPro" id="IPR042178">
    <property type="entry name" value="Serpin_sf_1"/>
</dbReference>
<dbReference type="Pfam" id="PF00079">
    <property type="entry name" value="Serpin"/>
    <property type="match status" value="1"/>
</dbReference>
<dbReference type="GeneID" id="34618913"/>
<dbReference type="SMART" id="SM00093">
    <property type="entry name" value="SERPIN"/>
    <property type="match status" value="1"/>
</dbReference>
<organism evidence="3 4">
    <name type="scientific">Cyclospora cayetanensis</name>
    <dbReference type="NCBI Taxonomy" id="88456"/>
    <lineage>
        <taxon>Eukaryota</taxon>
        <taxon>Sar</taxon>
        <taxon>Alveolata</taxon>
        <taxon>Apicomplexa</taxon>
        <taxon>Conoidasida</taxon>
        <taxon>Coccidia</taxon>
        <taxon>Eucoccidiorida</taxon>
        <taxon>Eimeriorina</taxon>
        <taxon>Eimeriidae</taxon>
        <taxon>Cyclospora</taxon>
    </lineage>
</organism>
<dbReference type="OrthoDB" id="419611at2759"/>
<dbReference type="PANTHER" id="PTHR11461">
    <property type="entry name" value="SERINE PROTEASE INHIBITOR, SERPIN"/>
    <property type="match status" value="1"/>
</dbReference>
<dbReference type="InterPro" id="IPR000215">
    <property type="entry name" value="Serpin_fam"/>
</dbReference>